<evidence type="ECO:0008006" key="4">
    <source>
        <dbReference type="Google" id="ProtNLM"/>
    </source>
</evidence>
<dbReference type="Proteomes" id="UP000306223">
    <property type="component" value="Unassembled WGS sequence"/>
</dbReference>
<proteinExistence type="predicted"/>
<reference evidence="2 3" key="1">
    <citation type="submission" date="2019-04" db="EMBL/GenBank/DDBJ databases">
        <authorList>
            <person name="Li J."/>
        </authorList>
    </citation>
    <scope>NUCLEOTIDE SEQUENCE [LARGE SCALE GENOMIC DNA]</scope>
    <source>
        <strain evidence="2 3">CCTCC AB2016182</strain>
    </source>
</reference>
<sequence>MKLVDPDAPFFRPLWVRVLCVMLPLIWAGVELWFASPVWAMLFGAAAVYLALALFVWRKPEP</sequence>
<keyword evidence="1" id="KW-1133">Transmembrane helix</keyword>
<dbReference type="EMBL" id="SUNH01000002">
    <property type="protein sequence ID" value="TJZ87753.1"/>
    <property type="molecule type" value="Genomic_DNA"/>
</dbReference>
<keyword evidence="1" id="KW-0812">Transmembrane</keyword>
<comment type="caution">
    <text evidence="2">The sequence shown here is derived from an EMBL/GenBank/DDBJ whole genome shotgun (WGS) entry which is preliminary data.</text>
</comment>
<feature type="transmembrane region" description="Helical" evidence="1">
    <location>
        <begin position="36"/>
        <end position="57"/>
    </location>
</feature>
<name>A0A4U0QZC6_9RHOB</name>
<evidence type="ECO:0000313" key="2">
    <source>
        <dbReference type="EMBL" id="TJZ87753.1"/>
    </source>
</evidence>
<keyword evidence="3" id="KW-1185">Reference proteome</keyword>
<protein>
    <recommendedName>
        <fullName evidence="4">DUF3329 domain-containing protein</fullName>
    </recommendedName>
</protein>
<dbReference type="OrthoDB" id="7362327at2"/>
<dbReference type="AlphaFoldDB" id="A0A4U0QZC6"/>
<dbReference type="RefSeq" id="WP_136854881.1">
    <property type="nucleotide sequence ID" value="NZ_CALEYR010000026.1"/>
</dbReference>
<accession>A0A4U0QZC6</accession>
<gene>
    <name evidence="2" type="ORF">FA740_00830</name>
</gene>
<evidence type="ECO:0000313" key="3">
    <source>
        <dbReference type="Proteomes" id="UP000306223"/>
    </source>
</evidence>
<keyword evidence="1" id="KW-0472">Membrane</keyword>
<feature type="transmembrane region" description="Helical" evidence="1">
    <location>
        <begin position="12"/>
        <end position="30"/>
    </location>
</feature>
<organism evidence="2 3">
    <name type="scientific">Paracoccus hibiscisoli</name>
    <dbReference type="NCBI Taxonomy" id="2023261"/>
    <lineage>
        <taxon>Bacteria</taxon>
        <taxon>Pseudomonadati</taxon>
        <taxon>Pseudomonadota</taxon>
        <taxon>Alphaproteobacteria</taxon>
        <taxon>Rhodobacterales</taxon>
        <taxon>Paracoccaceae</taxon>
        <taxon>Paracoccus</taxon>
    </lineage>
</organism>
<evidence type="ECO:0000256" key="1">
    <source>
        <dbReference type="SAM" id="Phobius"/>
    </source>
</evidence>